<dbReference type="Proteomes" id="UP000027222">
    <property type="component" value="Unassembled WGS sequence"/>
</dbReference>
<proteinExistence type="predicted"/>
<dbReference type="EMBL" id="KL142370">
    <property type="protein sequence ID" value="KDR82270.1"/>
    <property type="molecule type" value="Genomic_DNA"/>
</dbReference>
<evidence type="ECO:0000313" key="3">
    <source>
        <dbReference type="EMBL" id="KDR82270.1"/>
    </source>
</evidence>
<dbReference type="AlphaFoldDB" id="A0A067TGB5"/>
<dbReference type="HOGENOM" id="CLU_1266964_0_0_1"/>
<feature type="domain" description="Deoxyribonuclease NucA/NucB" evidence="2">
    <location>
        <begin position="61"/>
        <end position="129"/>
    </location>
</feature>
<reference evidence="4" key="1">
    <citation type="journal article" date="2014" name="Proc. Natl. Acad. Sci. U.S.A.">
        <title>Extensive sampling of basidiomycete genomes demonstrates inadequacy of the white-rot/brown-rot paradigm for wood decay fungi.</title>
        <authorList>
            <person name="Riley R."/>
            <person name="Salamov A.A."/>
            <person name="Brown D.W."/>
            <person name="Nagy L.G."/>
            <person name="Floudas D."/>
            <person name="Held B.W."/>
            <person name="Levasseur A."/>
            <person name="Lombard V."/>
            <person name="Morin E."/>
            <person name="Otillar R."/>
            <person name="Lindquist E.A."/>
            <person name="Sun H."/>
            <person name="LaButti K.M."/>
            <person name="Schmutz J."/>
            <person name="Jabbour D."/>
            <person name="Luo H."/>
            <person name="Baker S.E."/>
            <person name="Pisabarro A.G."/>
            <person name="Walton J.D."/>
            <person name="Blanchette R.A."/>
            <person name="Henrissat B."/>
            <person name="Martin F."/>
            <person name="Cullen D."/>
            <person name="Hibbett D.S."/>
            <person name="Grigoriev I.V."/>
        </authorList>
    </citation>
    <scope>NUCLEOTIDE SEQUENCE [LARGE SCALE GENOMIC DNA]</scope>
    <source>
        <strain evidence="4">CBS 339.88</strain>
    </source>
</reference>
<sequence length="186" mass="19907">MDISNQTAPSFANLTRRIAYNYELDCNAYPNVCENQCYYVYCKQGAWAIHVERTPASRRDSECAGYNRCSHGRACGSPPGGWLVNPNADWSCDEQPKSSTSEGGAGSATRCMPKGENSSEGATWQNFINGNTAATLNKRLPDGTPVTVVLNNVNHNGYCASYGNVGTTQCGAAAQPPGTGNGPRQR</sequence>
<evidence type="ECO:0000259" key="2">
    <source>
        <dbReference type="Pfam" id="PF14040"/>
    </source>
</evidence>
<evidence type="ECO:0000256" key="1">
    <source>
        <dbReference type="SAM" id="MobiDB-lite"/>
    </source>
</evidence>
<keyword evidence="4" id="KW-1185">Reference proteome</keyword>
<protein>
    <recommendedName>
        <fullName evidence="2">Deoxyribonuclease NucA/NucB domain-containing protein</fullName>
    </recommendedName>
</protein>
<gene>
    <name evidence="3" type="ORF">GALMADRAFT_152967</name>
</gene>
<organism evidence="3 4">
    <name type="scientific">Galerina marginata (strain CBS 339.88)</name>
    <dbReference type="NCBI Taxonomy" id="685588"/>
    <lineage>
        <taxon>Eukaryota</taxon>
        <taxon>Fungi</taxon>
        <taxon>Dikarya</taxon>
        <taxon>Basidiomycota</taxon>
        <taxon>Agaricomycotina</taxon>
        <taxon>Agaricomycetes</taxon>
        <taxon>Agaricomycetidae</taxon>
        <taxon>Agaricales</taxon>
        <taxon>Agaricineae</taxon>
        <taxon>Strophariaceae</taxon>
        <taxon>Galerina</taxon>
    </lineage>
</organism>
<dbReference type="InterPro" id="IPR029476">
    <property type="entry name" value="DNase_NucA_NucB"/>
</dbReference>
<dbReference type="Pfam" id="PF14040">
    <property type="entry name" value="DNase_NucA_NucB"/>
    <property type="match status" value="1"/>
</dbReference>
<accession>A0A067TGB5</accession>
<feature type="region of interest" description="Disordered" evidence="1">
    <location>
        <begin position="93"/>
        <end position="124"/>
    </location>
</feature>
<dbReference type="OrthoDB" id="3043328at2759"/>
<name>A0A067TGB5_GALM3</name>
<evidence type="ECO:0000313" key="4">
    <source>
        <dbReference type="Proteomes" id="UP000027222"/>
    </source>
</evidence>